<dbReference type="Proteomes" id="UP001060085">
    <property type="component" value="Linkage Group LG06"/>
</dbReference>
<sequence>MDEYGFNMLPEDCVSTICSLTCPEDACKFSLVSSDFRVAADSDIVWERFLPSDYSHILSRSFLPFHFSSKKELFYILSGSILLDGGNKSFALEKSGGKKSYILSARELFILSGNESNHWSWKSIPESRFPEVAELKTISRLRIEAKIRTKTLSLYTIYGAYLIIKITNQAFGLDSIPSETSLVAGDDVQINTAFFSPKNSRKMQMENLLYMNRMQMLKKRVNAGGNERFPVERKDGWMEIEIGEFYTDEIDKEITMSLMETKGHQLKGGLTIQGIEIRPKH</sequence>
<keyword evidence="2" id="KW-1185">Reference proteome</keyword>
<dbReference type="EMBL" id="CM044706">
    <property type="protein sequence ID" value="KAI5658651.1"/>
    <property type="molecule type" value="Genomic_DNA"/>
</dbReference>
<gene>
    <name evidence="1" type="ORF">M9H77_27444</name>
</gene>
<evidence type="ECO:0000313" key="2">
    <source>
        <dbReference type="Proteomes" id="UP001060085"/>
    </source>
</evidence>
<protein>
    <submittedName>
        <fullName evidence="1">Uncharacterized protein</fullName>
    </submittedName>
</protein>
<accession>A0ACC0AGM6</accession>
<proteinExistence type="predicted"/>
<name>A0ACC0AGM6_CATRO</name>
<organism evidence="1 2">
    <name type="scientific">Catharanthus roseus</name>
    <name type="common">Madagascar periwinkle</name>
    <name type="synonym">Vinca rosea</name>
    <dbReference type="NCBI Taxonomy" id="4058"/>
    <lineage>
        <taxon>Eukaryota</taxon>
        <taxon>Viridiplantae</taxon>
        <taxon>Streptophyta</taxon>
        <taxon>Embryophyta</taxon>
        <taxon>Tracheophyta</taxon>
        <taxon>Spermatophyta</taxon>
        <taxon>Magnoliopsida</taxon>
        <taxon>eudicotyledons</taxon>
        <taxon>Gunneridae</taxon>
        <taxon>Pentapetalae</taxon>
        <taxon>asterids</taxon>
        <taxon>lamiids</taxon>
        <taxon>Gentianales</taxon>
        <taxon>Apocynaceae</taxon>
        <taxon>Rauvolfioideae</taxon>
        <taxon>Vinceae</taxon>
        <taxon>Catharanthinae</taxon>
        <taxon>Catharanthus</taxon>
    </lineage>
</organism>
<evidence type="ECO:0000313" key="1">
    <source>
        <dbReference type="EMBL" id="KAI5658651.1"/>
    </source>
</evidence>
<comment type="caution">
    <text evidence="1">The sequence shown here is derived from an EMBL/GenBank/DDBJ whole genome shotgun (WGS) entry which is preliminary data.</text>
</comment>
<reference evidence="2" key="1">
    <citation type="journal article" date="2023" name="Nat. Plants">
        <title>Single-cell RNA sequencing provides a high-resolution roadmap for understanding the multicellular compartmentation of specialized metabolism.</title>
        <authorList>
            <person name="Sun S."/>
            <person name="Shen X."/>
            <person name="Li Y."/>
            <person name="Li Y."/>
            <person name="Wang S."/>
            <person name="Li R."/>
            <person name="Zhang H."/>
            <person name="Shen G."/>
            <person name="Guo B."/>
            <person name="Wei J."/>
            <person name="Xu J."/>
            <person name="St-Pierre B."/>
            <person name="Chen S."/>
            <person name="Sun C."/>
        </authorList>
    </citation>
    <scope>NUCLEOTIDE SEQUENCE [LARGE SCALE GENOMIC DNA]</scope>
</reference>